<dbReference type="Proteomes" id="UP000001811">
    <property type="component" value="Chromosome 16"/>
</dbReference>
<sequence>FNYSTWKLELMFQKVPENTSCYTLKELAAIKSGRLTLYVSFKPVAIEHKETRNNMCAAANKAMAVIQEPQKQAGLEPSPVNFGRHGLDKGILVENQ</sequence>
<reference evidence="2 3" key="1">
    <citation type="journal article" date="2011" name="Nature">
        <title>A high-resolution map of human evolutionary constraint using 29 mammals.</title>
        <authorList>
            <person name="Lindblad-Toh K."/>
            <person name="Garber M."/>
            <person name="Zuk O."/>
            <person name="Lin M.F."/>
            <person name="Parker B.J."/>
            <person name="Washietl S."/>
            <person name="Kheradpour P."/>
            <person name="Ernst J."/>
            <person name="Jordan G."/>
            <person name="Mauceli E."/>
            <person name="Ward L.D."/>
            <person name="Lowe C.B."/>
            <person name="Holloway A.K."/>
            <person name="Clamp M."/>
            <person name="Gnerre S."/>
            <person name="Alfoldi J."/>
            <person name="Beal K."/>
            <person name="Chang J."/>
            <person name="Clawson H."/>
            <person name="Cuff J."/>
            <person name="Di Palma F."/>
            <person name="Fitzgerald S."/>
            <person name="Flicek P."/>
            <person name="Guttman M."/>
            <person name="Hubisz M.J."/>
            <person name="Jaffe D.B."/>
            <person name="Jungreis I."/>
            <person name="Kent W.J."/>
            <person name="Kostka D."/>
            <person name="Lara M."/>
            <person name="Martins A.L."/>
            <person name="Massingham T."/>
            <person name="Moltke I."/>
            <person name="Raney B.J."/>
            <person name="Rasmussen M.D."/>
            <person name="Robinson J."/>
            <person name="Stark A."/>
            <person name="Vilella A.J."/>
            <person name="Wen J."/>
            <person name="Xie X."/>
            <person name="Zody M.C."/>
            <person name="Baldwin J."/>
            <person name="Bloom T."/>
            <person name="Chin C.W."/>
            <person name="Heiman D."/>
            <person name="Nicol R."/>
            <person name="Nusbaum C."/>
            <person name="Young S."/>
            <person name="Wilkinson J."/>
            <person name="Worley K.C."/>
            <person name="Kovar C.L."/>
            <person name="Muzny D.M."/>
            <person name="Gibbs R.A."/>
            <person name="Cree A."/>
            <person name="Dihn H.H."/>
            <person name="Fowler G."/>
            <person name="Jhangiani S."/>
            <person name="Joshi V."/>
            <person name="Lee S."/>
            <person name="Lewis L.R."/>
            <person name="Nazareth L.V."/>
            <person name="Okwuonu G."/>
            <person name="Santibanez J."/>
            <person name="Warren W.C."/>
            <person name="Mardis E.R."/>
            <person name="Weinstock G.M."/>
            <person name="Wilson R.K."/>
            <person name="Delehaunty K."/>
            <person name="Dooling D."/>
            <person name="Fronik C."/>
            <person name="Fulton L."/>
            <person name="Fulton B."/>
            <person name="Graves T."/>
            <person name="Minx P."/>
            <person name="Sodergren E."/>
            <person name="Birney E."/>
            <person name="Margulies E.H."/>
            <person name="Herrero J."/>
            <person name="Green E.D."/>
            <person name="Haussler D."/>
            <person name="Siepel A."/>
            <person name="Goldman N."/>
            <person name="Pollard K.S."/>
            <person name="Pedersen J.S."/>
            <person name="Lander E.S."/>
            <person name="Kellis M."/>
        </authorList>
    </citation>
    <scope>NUCLEOTIDE SEQUENCE [LARGE SCALE GENOMIC DNA]</scope>
    <source>
        <strain evidence="2 3">Thorbecke inbred</strain>
    </source>
</reference>
<dbReference type="Gene3D" id="6.10.250.1380">
    <property type="match status" value="1"/>
</dbReference>
<dbReference type="STRING" id="9986.ENSOCUP00000047153"/>
<feature type="region of interest" description="Disordered" evidence="1">
    <location>
        <begin position="74"/>
        <end position="96"/>
    </location>
</feature>
<evidence type="ECO:0000313" key="3">
    <source>
        <dbReference type="Proteomes" id="UP000001811"/>
    </source>
</evidence>
<evidence type="ECO:0000313" key="2">
    <source>
        <dbReference type="Ensembl" id="ENSOCUP00000047153.1"/>
    </source>
</evidence>
<reference evidence="2" key="2">
    <citation type="submission" date="2025-08" db="UniProtKB">
        <authorList>
            <consortium name="Ensembl"/>
        </authorList>
    </citation>
    <scope>IDENTIFICATION</scope>
    <source>
        <strain evidence="2">Thorbecke</strain>
    </source>
</reference>
<organism evidence="2 3">
    <name type="scientific">Oryctolagus cuniculus</name>
    <name type="common">Rabbit</name>
    <dbReference type="NCBI Taxonomy" id="9986"/>
    <lineage>
        <taxon>Eukaryota</taxon>
        <taxon>Metazoa</taxon>
        <taxon>Chordata</taxon>
        <taxon>Craniata</taxon>
        <taxon>Vertebrata</taxon>
        <taxon>Euteleostomi</taxon>
        <taxon>Mammalia</taxon>
        <taxon>Eutheria</taxon>
        <taxon>Euarchontoglires</taxon>
        <taxon>Glires</taxon>
        <taxon>Lagomorpha</taxon>
        <taxon>Leporidae</taxon>
        <taxon>Oryctolagus</taxon>
    </lineage>
</organism>
<dbReference type="EMBL" id="AAGW02026698">
    <property type="status" value="NOT_ANNOTATED_CDS"/>
    <property type="molecule type" value="Genomic_DNA"/>
</dbReference>
<dbReference type="SMR" id="A0A5F9DNG0"/>
<protein>
    <submittedName>
        <fullName evidence="2">Uncharacterized protein</fullName>
    </submittedName>
</protein>
<accession>A0A5F9DNG0</accession>
<evidence type="ECO:0000256" key="1">
    <source>
        <dbReference type="SAM" id="MobiDB-lite"/>
    </source>
</evidence>
<name>A0A5F9DNG0_RABIT</name>
<proteinExistence type="predicted"/>
<dbReference type="InParanoid" id="A0A5F9DNG0"/>
<reference evidence="2" key="3">
    <citation type="submission" date="2025-09" db="UniProtKB">
        <authorList>
            <consortium name="Ensembl"/>
        </authorList>
    </citation>
    <scope>IDENTIFICATION</scope>
    <source>
        <strain evidence="2">Thorbecke</strain>
    </source>
</reference>
<dbReference type="AlphaFoldDB" id="A0A5F9DNG0"/>
<keyword evidence="3" id="KW-1185">Reference proteome</keyword>
<dbReference type="Ensembl" id="ENSOCUT00000046391.1">
    <property type="protein sequence ID" value="ENSOCUP00000047153.1"/>
    <property type="gene ID" value="ENSOCUG00000034835.1"/>
</dbReference>